<name>A0AAU9L493_9STRA</name>
<dbReference type="AlphaFoldDB" id="A0AAU9L493"/>
<accession>A0AAU9L493</accession>
<organism evidence="1 2">
    <name type="scientific">Peronospora belbahrii</name>
    <dbReference type="NCBI Taxonomy" id="622444"/>
    <lineage>
        <taxon>Eukaryota</taxon>
        <taxon>Sar</taxon>
        <taxon>Stramenopiles</taxon>
        <taxon>Oomycota</taxon>
        <taxon>Peronosporomycetes</taxon>
        <taxon>Peronosporales</taxon>
        <taxon>Peronosporaceae</taxon>
        <taxon>Peronospora</taxon>
    </lineage>
</organism>
<reference evidence="1" key="1">
    <citation type="submission" date="2021-11" db="EMBL/GenBank/DDBJ databases">
        <authorList>
            <person name="Islam A."/>
            <person name="Islam S."/>
            <person name="Flora M.S."/>
            <person name="Rahman M."/>
            <person name="Ziaur R.M."/>
            <person name="Epstein J.H."/>
            <person name="Hassan M."/>
            <person name="Klassen M."/>
            <person name="Woodard K."/>
            <person name="Webb A."/>
            <person name="Webby R.J."/>
            <person name="El Zowalaty M.E."/>
        </authorList>
    </citation>
    <scope>NUCLEOTIDE SEQUENCE</scope>
    <source>
        <strain evidence="1">Pbs3</strain>
    </source>
</reference>
<dbReference type="EMBL" id="CAKKTJ010000293">
    <property type="protein sequence ID" value="CAH0479112.1"/>
    <property type="molecule type" value="Genomic_DNA"/>
</dbReference>
<protein>
    <submittedName>
        <fullName evidence="1">Uncharacterized protein</fullName>
    </submittedName>
</protein>
<dbReference type="Proteomes" id="UP001160483">
    <property type="component" value="Unassembled WGS sequence"/>
</dbReference>
<sequence>MSLLVMAWITNKDYNVFVVAICGNNVCRLVFVYRTNNHSRHGRRRGDWHARQRLELDQLLWPIAELNNLYNTSLDKQLETHCWHKQRGRSLRWHRSFGDSIQKRIYPGFKLTQQ</sequence>
<evidence type="ECO:0000313" key="2">
    <source>
        <dbReference type="Proteomes" id="UP001160483"/>
    </source>
</evidence>
<gene>
    <name evidence="1" type="ORF">PBS003_LOCUS5777</name>
</gene>
<evidence type="ECO:0000313" key="1">
    <source>
        <dbReference type="EMBL" id="CAH0479112.1"/>
    </source>
</evidence>
<proteinExistence type="predicted"/>
<comment type="caution">
    <text evidence="1">The sequence shown here is derived from an EMBL/GenBank/DDBJ whole genome shotgun (WGS) entry which is preliminary data.</text>
</comment>